<sequence length="430" mass="44810">MTTREKYLKAIAVSILLSTCAAAGAADVPAITAVKAAHMVDVRSGKLIDQAVVLISGERITAAGSQLAIPAGATVIDLGNKTLLPGLIDAHTHITGHPEDAGYGIIAKSIPRITLTGAHNALTTLRAGFTTIRDVGADGYTDIGLRDAINDGDVPGPRILASGPPLGITGGHCDDTMHAPEYKSTALGVADGVDEALKVTRRNIKYGADVIKICATGGVLSFGDDPRTSQYTLEELKAIIGEAHRLGRKAAAHAHGGDGIRLAVLAGIDSIEHGSYIDDEGIKLMKEHKTYLVPTLYLGDWLIDNAEAIKLPAPLLEKAKVVLPQARINIGKAIKAGVPIAFGTDAAVYPHGLNAREFAVLVKLGMTPAQAIRTATVNAADLLGWSDKVGSIEAGKYADLIAVDGQPLNDVRALEQVQWVMKGGAVVKGN</sequence>
<feature type="chain" id="PRO_5046444436" evidence="1">
    <location>
        <begin position="26"/>
        <end position="430"/>
    </location>
</feature>
<reference evidence="3 4" key="1">
    <citation type="submission" date="2020-04" db="EMBL/GenBank/DDBJ databases">
        <title>Genome sequencing of novel species.</title>
        <authorList>
            <person name="Heo J."/>
            <person name="Kim S.-J."/>
            <person name="Kim J.-S."/>
            <person name="Hong S.-B."/>
            <person name="Kwon S.-W."/>
        </authorList>
    </citation>
    <scope>NUCLEOTIDE SEQUENCE [LARGE SCALE GENOMIC DNA]</scope>
    <source>
        <strain evidence="3 4">AF9R3</strain>
    </source>
</reference>
<dbReference type="InterPro" id="IPR006680">
    <property type="entry name" value="Amidohydro-rel"/>
</dbReference>
<dbReference type="PANTHER" id="PTHR43135">
    <property type="entry name" value="ALPHA-D-RIBOSE 1-METHYLPHOSPHONATE 5-TRIPHOSPHATE DIPHOSPHATASE"/>
    <property type="match status" value="1"/>
</dbReference>
<organism evidence="3 4">
    <name type="scientific">Duganella dendranthematis</name>
    <dbReference type="NCBI Taxonomy" id="2728021"/>
    <lineage>
        <taxon>Bacteria</taxon>
        <taxon>Pseudomonadati</taxon>
        <taxon>Pseudomonadota</taxon>
        <taxon>Betaproteobacteria</taxon>
        <taxon>Burkholderiales</taxon>
        <taxon>Oxalobacteraceae</taxon>
        <taxon>Telluria group</taxon>
        <taxon>Duganella</taxon>
    </lineage>
</organism>
<dbReference type="EMBL" id="CP051684">
    <property type="protein sequence ID" value="QJD94223.1"/>
    <property type="molecule type" value="Genomic_DNA"/>
</dbReference>
<dbReference type="InterPro" id="IPR011059">
    <property type="entry name" value="Metal-dep_hydrolase_composite"/>
</dbReference>
<evidence type="ECO:0000259" key="2">
    <source>
        <dbReference type="Pfam" id="PF01979"/>
    </source>
</evidence>
<protein>
    <submittedName>
        <fullName evidence="3">Amidohydrolase family protein</fullName>
    </submittedName>
</protein>
<dbReference type="Pfam" id="PF01979">
    <property type="entry name" value="Amidohydro_1"/>
    <property type="match status" value="1"/>
</dbReference>
<dbReference type="Gene3D" id="3.20.20.140">
    <property type="entry name" value="Metal-dependent hydrolases"/>
    <property type="match status" value="1"/>
</dbReference>
<dbReference type="SUPFAM" id="SSF51338">
    <property type="entry name" value="Composite domain of metallo-dependent hydrolases"/>
    <property type="match status" value="1"/>
</dbReference>
<dbReference type="InterPro" id="IPR032466">
    <property type="entry name" value="Metal_Hydrolase"/>
</dbReference>
<name>A0ABX6MIU8_9BURK</name>
<accession>A0ABX6MIU8</accession>
<evidence type="ECO:0000313" key="3">
    <source>
        <dbReference type="EMBL" id="QJD94223.1"/>
    </source>
</evidence>
<dbReference type="Gene3D" id="2.30.40.10">
    <property type="entry name" value="Urease, subunit C, domain 1"/>
    <property type="match status" value="1"/>
</dbReference>
<feature type="signal peptide" evidence="1">
    <location>
        <begin position="1"/>
        <end position="25"/>
    </location>
</feature>
<keyword evidence="4" id="KW-1185">Reference proteome</keyword>
<dbReference type="InterPro" id="IPR051781">
    <property type="entry name" value="Metallo-dep_Hydrolase"/>
</dbReference>
<dbReference type="SUPFAM" id="SSF51556">
    <property type="entry name" value="Metallo-dependent hydrolases"/>
    <property type="match status" value="1"/>
</dbReference>
<proteinExistence type="predicted"/>
<dbReference type="CDD" id="cd01299">
    <property type="entry name" value="Met_dep_hydrolase_A"/>
    <property type="match status" value="1"/>
</dbReference>
<dbReference type="PANTHER" id="PTHR43135:SF3">
    <property type="entry name" value="ALPHA-D-RIBOSE 1-METHYLPHOSPHONATE 5-TRIPHOSPHATE DIPHOSPHATASE"/>
    <property type="match status" value="1"/>
</dbReference>
<gene>
    <name evidence="3" type="ORF">HH213_21015</name>
</gene>
<feature type="domain" description="Amidohydrolase-related" evidence="2">
    <location>
        <begin position="82"/>
        <end position="427"/>
    </location>
</feature>
<keyword evidence="1" id="KW-0732">Signal</keyword>
<evidence type="ECO:0000313" key="4">
    <source>
        <dbReference type="Proteomes" id="UP000503117"/>
    </source>
</evidence>
<dbReference type="InterPro" id="IPR057744">
    <property type="entry name" value="OTAase-like"/>
</dbReference>
<evidence type="ECO:0000256" key="1">
    <source>
        <dbReference type="SAM" id="SignalP"/>
    </source>
</evidence>
<dbReference type="Proteomes" id="UP000503117">
    <property type="component" value="Chromosome"/>
</dbReference>